<dbReference type="InterPro" id="IPR050121">
    <property type="entry name" value="Cytochrome_P450_monoxygenase"/>
</dbReference>
<dbReference type="GO" id="GO:0004497">
    <property type="term" value="F:monooxygenase activity"/>
    <property type="evidence" value="ECO:0007669"/>
    <property type="project" value="UniProtKB-KW"/>
</dbReference>
<comment type="similarity">
    <text evidence="2">Belongs to the cytochrome P450 family.</text>
</comment>
<protein>
    <submittedName>
        <fullName evidence="8">Cytochrome P450</fullName>
    </submittedName>
</protein>
<evidence type="ECO:0000256" key="6">
    <source>
        <dbReference type="ARBA" id="ARBA00023004"/>
    </source>
</evidence>
<proteinExistence type="inferred from homology"/>
<keyword evidence="3" id="KW-0349">Heme</keyword>
<dbReference type="SUPFAM" id="SSF48264">
    <property type="entry name" value="Cytochrome P450"/>
    <property type="match status" value="1"/>
</dbReference>
<evidence type="ECO:0000256" key="4">
    <source>
        <dbReference type="ARBA" id="ARBA00022723"/>
    </source>
</evidence>
<name>A0A5N7C5U0_PETAA</name>
<dbReference type="PANTHER" id="PTHR24305:SF230">
    <property type="entry name" value="P450, PUTATIVE (EUROFUNG)-RELATED"/>
    <property type="match status" value="1"/>
</dbReference>
<dbReference type="Pfam" id="PF00067">
    <property type="entry name" value="p450"/>
    <property type="match status" value="1"/>
</dbReference>
<evidence type="ECO:0000256" key="2">
    <source>
        <dbReference type="ARBA" id="ARBA00010617"/>
    </source>
</evidence>
<dbReference type="Proteomes" id="UP000326877">
    <property type="component" value="Unassembled WGS sequence"/>
</dbReference>
<evidence type="ECO:0000313" key="8">
    <source>
        <dbReference type="EMBL" id="KAE8389476.1"/>
    </source>
</evidence>
<keyword evidence="6" id="KW-0408">Iron</keyword>
<keyword evidence="7" id="KW-0503">Monooxygenase</keyword>
<dbReference type="InterPro" id="IPR001128">
    <property type="entry name" value="Cyt_P450"/>
</dbReference>
<evidence type="ECO:0000256" key="3">
    <source>
        <dbReference type="ARBA" id="ARBA00022617"/>
    </source>
</evidence>
<accession>A0A5N7C5U0</accession>
<organism evidence="8">
    <name type="scientific">Petromyces alliaceus</name>
    <name type="common">Aspergillus alliaceus</name>
    <dbReference type="NCBI Taxonomy" id="209559"/>
    <lineage>
        <taxon>Eukaryota</taxon>
        <taxon>Fungi</taxon>
        <taxon>Dikarya</taxon>
        <taxon>Ascomycota</taxon>
        <taxon>Pezizomycotina</taxon>
        <taxon>Eurotiomycetes</taxon>
        <taxon>Eurotiomycetidae</taxon>
        <taxon>Eurotiales</taxon>
        <taxon>Aspergillaceae</taxon>
        <taxon>Aspergillus</taxon>
        <taxon>Aspergillus subgen. Circumdati</taxon>
    </lineage>
</organism>
<evidence type="ECO:0000256" key="1">
    <source>
        <dbReference type="ARBA" id="ARBA00001971"/>
    </source>
</evidence>
<evidence type="ECO:0000256" key="5">
    <source>
        <dbReference type="ARBA" id="ARBA00023002"/>
    </source>
</evidence>
<reference evidence="8" key="1">
    <citation type="submission" date="2019-04" db="EMBL/GenBank/DDBJ databases">
        <title>Friends and foes A comparative genomics studyof 23 Aspergillus species from section Flavi.</title>
        <authorList>
            <consortium name="DOE Joint Genome Institute"/>
            <person name="Kjaerbolling I."/>
            <person name="Vesth T."/>
            <person name="Frisvad J.C."/>
            <person name="Nybo J.L."/>
            <person name="Theobald S."/>
            <person name="Kildgaard S."/>
            <person name="Isbrandt T."/>
            <person name="Kuo A."/>
            <person name="Sato A."/>
            <person name="Lyhne E.K."/>
            <person name="Kogle M.E."/>
            <person name="Wiebenga A."/>
            <person name="Kun R.S."/>
            <person name="Lubbers R.J."/>
            <person name="Makela M.R."/>
            <person name="Barry K."/>
            <person name="Chovatia M."/>
            <person name="Clum A."/>
            <person name="Daum C."/>
            <person name="Haridas S."/>
            <person name="He G."/>
            <person name="LaButti K."/>
            <person name="Lipzen A."/>
            <person name="Mondo S."/>
            <person name="Riley R."/>
            <person name="Salamov A."/>
            <person name="Simmons B.A."/>
            <person name="Magnuson J.K."/>
            <person name="Henrissat B."/>
            <person name="Mortensen U.H."/>
            <person name="Larsen T.O."/>
            <person name="Devries R.P."/>
            <person name="Grigoriev I.V."/>
            <person name="Machida M."/>
            <person name="Baker S.E."/>
            <person name="Andersen M.R."/>
        </authorList>
    </citation>
    <scope>NUCLEOTIDE SEQUENCE [LARGE SCALE GENOMIC DNA]</scope>
    <source>
        <strain evidence="8">IBT 14317</strain>
    </source>
</reference>
<dbReference type="OrthoDB" id="1470350at2759"/>
<dbReference type="Gene3D" id="1.10.630.10">
    <property type="entry name" value="Cytochrome P450"/>
    <property type="match status" value="1"/>
</dbReference>
<dbReference type="AlphaFoldDB" id="A0A5N7C5U0"/>
<dbReference type="GO" id="GO:0016705">
    <property type="term" value="F:oxidoreductase activity, acting on paired donors, with incorporation or reduction of molecular oxygen"/>
    <property type="evidence" value="ECO:0007669"/>
    <property type="project" value="InterPro"/>
</dbReference>
<dbReference type="GO" id="GO:0005506">
    <property type="term" value="F:iron ion binding"/>
    <property type="evidence" value="ECO:0007669"/>
    <property type="project" value="InterPro"/>
</dbReference>
<keyword evidence="5" id="KW-0560">Oxidoreductase</keyword>
<keyword evidence="4" id="KW-0479">Metal-binding</keyword>
<dbReference type="PANTHER" id="PTHR24305">
    <property type="entry name" value="CYTOCHROME P450"/>
    <property type="match status" value="1"/>
</dbReference>
<gene>
    <name evidence="8" type="ORF">BDV23DRAFT_184385</name>
</gene>
<comment type="cofactor">
    <cofactor evidence="1">
        <name>heme</name>
        <dbReference type="ChEBI" id="CHEBI:30413"/>
    </cofactor>
</comment>
<dbReference type="EMBL" id="ML735265">
    <property type="protein sequence ID" value="KAE8389476.1"/>
    <property type="molecule type" value="Genomic_DNA"/>
</dbReference>
<dbReference type="GO" id="GO:0020037">
    <property type="term" value="F:heme binding"/>
    <property type="evidence" value="ECO:0007669"/>
    <property type="project" value="InterPro"/>
</dbReference>
<dbReference type="InterPro" id="IPR036396">
    <property type="entry name" value="Cyt_P450_sf"/>
</dbReference>
<sequence length="213" mass="24461">MAPILFTFGAFLALLLLYTPLRIIWDIFCHPLRLIPGPRLWVAFPSLRHLAAIRGRLDIQLCHFHEEYGEIVRFGPDEISFTTAQAWRDIYGYGHHQLPKLLGSDSDPSDIISANDADHRRYRKALSHAFSAKGLQAQEPLIARYVDQLVDCLKHVAELGLPTDMAKWYNLTTFDLIGDLTFGSPIFKSIRLLPIIRLQKRLPFSRTTSRLYF</sequence>
<evidence type="ECO:0000256" key="7">
    <source>
        <dbReference type="ARBA" id="ARBA00023033"/>
    </source>
</evidence>